<feature type="signal peptide" evidence="2">
    <location>
        <begin position="1"/>
        <end position="29"/>
    </location>
</feature>
<organism evidence="3 4">
    <name type="scientific">Streptomyces siamensis</name>
    <dbReference type="NCBI Taxonomy" id="1274986"/>
    <lineage>
        <taxon>Bacteria</taxon>
        <taxon>Bacillati</taxon>
        <taxon>Actinomycetota</taxon>
        <taxon>Actinomycetes</taxon>
        <taxon>Kitasatosporales</taxon>
        <taxon>Streptomycetaceae</taxon>
        <taxon>Streptomyces</taxon>
    </lineage>
</organism>
<evidence type="ECO:0000256" key="2">
    <source>
        <dbReference type="SAM" id="SignalP"/>
    </source>
</evidence>
<feature type="compositionally biased region" description="Polar residues" evidence="1">
    <location>
        <begin position="214"/>
        <end position="225"/>
    </location>
</feature>
<gene>
    <name evidence="3" type="ORF">GCM10023335_08810</name>
</gene>
<comment type="caution">
    <text evidence="3">The sequence shown here is derived from an EMBL/GenBank/DDBJ whole genome shotgun (WGS) entry which is preliminary data.</text>
</comment>
<protein>
    <recommendedName>
        <fullName evidence="5">Secreted protein</fullName>
    </recommendedName>
</protein>
<accession>A0ABP9IIN8</accession>
<feature type="region of interest" description="Disordered" evidence="1">
    <location>
        <begin position="112"/>
        <end position="144"/>
    </location>
</feature>
<evidence type="ECO:0008006" key="5">
    <source>
        <dbReference type="Google" id="ProtNLM"/>
    </source>
</evidence>
<evidence type="ECO:0000313" key="4">
    <source>
        <dbReference type="Proteomes" id="UP001501759"/>
    </source>
</evidence>
<dbReference type="Proteomes" id="UP001501759">
    <property type="component" value="Unassembled WGS sequence"/>
</dbReference>
<sequence>MRALPARRIASTALSATLLLGIAAPAAIAADGDSSRGNSHAAAAPVPGADALLAQVQSLADIGGVLSPVTDLLNTVLKADNGQLTPDQATKLGQAVKDAIAKVTAAVPATPPVALPDTTTPTTTTLPSVTKSTEAKDGKVPATKAPTDLKGDALTALQAAVDALLKAATSGDPAQVVPAVTAVVTGLVNFVVATVLGGGLPAANLPGLPSLSGVTSTLPTSDVTSTLPTGGLLPTR</sequence>
<evidence type="ECO:0000256" key="1">
    <source>
        <dbReference type="SAM" id="MobiDB-lite"/>
    </source>
</evidence>
<name>A0ABP9IIN8_9ACTN</name>
<feature type="compositionally biased region" description="Low complexity" evidence="1">
    <location>
        <begin position="115"/>
        <end position="132"/>
    </location>
</feature>
<feature type="region of interest" description="Disordered" evidence="1">
    <location>
        <begin position="214"/>
        <end position="236"/>
    </location>
</feature>
<proteinExistence type="predicted"/>
<reference evidence="4" key="1">
    <citation type="journal article" date="2019" name="Int. J. Syst. Evol. Microbiol.">
        <title>The Global Catalogue of Microorganisms (GCM) 10K type strain sequencing project: providing services to taxonomists for standard genome sequencing and annotation.</title>
        <authorList>
            <consortium name="The Broad Institute Genomics Platform"/>
            <consortium name="The Broad Institute Genome Sequencing Center for Infectious Disease"/>
            <person name="Wu L."/>
            <person name="Ma J."/>
        </authorList>
    </citation>
    <scope>NUCLEOTIDE SEQUENCE [LARGE SCALE GENOMIC DNA]</scope>
    <source>
        <strain evidence="4">JCM 18409</strain>
    </source>
</reference>
<feature type="compositionally biased region" description="Low complexity" evidence="1">
    <location>
        <begin position="226"/>
        <end position="236"/>
    </location>
</feature>
<keyword evidence="4" id="KW-1185">Reference proteome</keyword>
<evidence type="ECO:0000313" key="3">
    <source>
        <dbReference type="EMBL" id="GAA4997830.1"/>
    </source>
</evidence>
<feature type="chain" id="PRO_5046689490" description="Secreted protein" evidence="2">
    <location>
        <begin position="30"/>
        <end position="236"/>
    </location>
</feature>
<dbReference type="RefSeq" id="WP_345641399.1">
    <property type="nucleotide sequence ID" value="NZ_BAABKB010000002.1"/>
</dbReference>
<keyword evidence="2" id="KW-0732">Signal</keyword>
<dbReference type="EMBL" id="BAABKB010000002">
    <property type="protein sequence ID" value="GAA4997830.1"/>
    <property type="molecule type" value="Genomic_DNA"/>
</dbReference>